<feature type="compositionally biased region" description="Polar residues" evidence="4">
    <location>
        <begin position="267"/>
        <end position="277"/>
    </location>
</feature>
<comment type="caution">
    <text evidence="5">The sequence shown here is derived from an EMBL/GenBank/DDBJ whole genome shotgun (WGS) entry which is preliminary data.</text>
</comment>
<dbReference type="GO" id="GO:0005737">
    <property type="term" value="C:cytoplasm"/>
    <property type="evidence" value="ECO:0007669"/>
    <property type="project" value="UniProtKB-SubCell"/>
</dbReference>
<feature type="compositionally biased region" description="Basic and acidic residues" evidence="4">
    <location>
        <begin position="246"/>
        <end position="257"/>
    </location>
</feature>
<dbReference type="Gene3D" id="6.10.250.2410">
    <property type="match status" value="1"/>
</dbReference>
<evidence type="ECO:0000256" key="1">
    <source>
        <dbReference type="ARBA" id="ARBA00022829"/>
    </source>
</evidence>
<dbReference type="RefSeq" id="WP_154571604.1">
    <property type="nucleotide sequence ID" value="NZ_VUNB01000001.1"/>
</dbReference>
<dbReference type="GO" id="GO:0051301">
    <property type="term" value="P:cell division"/>
    <property type="evidence" value="ECO:0007669"/>
    <property type="project" value="UniProtKB-KW"/>
</dbReference>
<dbReference type="InterPro" id="IPR003768">
    <property type="entry name" value="ScpA"/>
</dbReference>
<keyword evidence="1 3" id="KW-0159">Chromosome partition</keyword>
<comment type="subunit">
    <text evidence="3">Component of a cohesin-like complex composed of ScpA, ScpB and the Smc homodimer, in which ScpA and ScpB bind to the head domain of Smc. The presence of the three proteins is required for the association of the complex with DNA.</text>
</comment>
<comment type="similarity">
    <text evidence="3">Belongs to the ScpA family.</text>
</comment>
<gene>
    <name evidence="3" type="primary">scpA</name>
    <name evidence="5" type="ORF">FYJ66_00680</name>
</gene>
<comment type="subcellular location">
    <subcellularLocation>
        <location evidence="3">Cytoplasm</location>
    </subcellularLocation>
    <text evidence="3">Associated with two foci at the outer edges of the nucleoid region in young cells, and at four foci within both cell halves in older cells.</text>
</comment>
<dbReference type="PANTHER" id="PTHR33969:SF2">
    <property type="entry name" value="SEGREGATION AND CONDENSATION PROTEIN A"/>
    <property type="match status" value="1"/>
</dbReference>
<evidence type="ECO:0000256" key="2">
    <source>
        <dbReference type="ARBA" id="ARBA00044777"/>
    </source>
</evidence>
<comment type="function">
    <text evidence="3">Participates in chromosomal partition during cell division. May act via the formation of a condensin-like complex containing Smc and ScpB that pull DNA away from mid-cell into both cell halves.</text>
</comment>
<dbReference type="HAMAP" id="MF_01805">
    <property type="entry name" value="ScpA"/>
    <property type="match status" value="1"/>
</dbReference>
<keyword evidence="3" id="KW-0131">Cell cycle</keyword>
<name>A0A6A8M6D5_9FIRM</name>
<proteinExistence type="inferred from homology"/>
<dbReference type="GO" id="GO:0007059">
    <property type="term" value="P:chromosome segregation"/>
    <property type="evidence" value="ECO:0007669"/>
    <property type="project" value="UniProtKB-UniRule"/>
</dbReference>
<keyword evidence="3" id="KW-0963">Cytoplasm</keyword>
<sequence length="277" mass="32425">MYKVKIQSFEGPFDLLVYLLENARMDIYDINISEITRQYIDYLRQMESMDIEVGSEFIVLAAVLIRLKSRMLLPRVNKEGDTVIDEDPRAELAARILEYRRTKRIAEMLQKREEYMEAVLSKPGEDISQYLNAPVEILDVSSQKFVSAFLDFLERRKRVTDVRTRYQRARSPRESIEERIKKMSRLLEEKLKDSSTVSFFDLVPDHPDRYDMILSFSSLLEMMKTQGYDARQSELFGEILVEKGPDFGKKQREKEDSENTDQEQIELTDTGGSNDAE</sequence>
<dbReference type="InterPro" id="IPR023093">
    <property type="entry name" value="ScpA-like_C"/>
</dbReference>
<dbReference type="Gene3D" id="1.10.10.580">
    <property type="entry name" value="Structural maintenance of chromosome 1. Chain E"/>
    <property type="match status" value="1"/>
</dbReference>
<organism evidence="5">
    <name type="scientific">Baileyella intestinalis</name>
    <dbReference type="NCBI Taxonomy" id="2606709"/>
    <lineage>
        <taxon>Bacteria</taxon>
        <taxon>Bacillati</taxon>
        <taxon>Bacillota</taxon>
        <taxon>Clostridia</taxon>
        <taxon>Peptostreptococcales</taxon>
        <taxon>Anaerovoracaceae</taxon>
        <taxon>Baileyella</taxon>
    </lineage>
</organism>
<dbReference type="GO" id="GO:0006260">
    <property type="term" value="P:DNA replication"/>
    <property type="evidence" value="ECO:0007669"/>
    <property type="project" value="UniProtKB-UniRule"/>
</dbReference>
<accession>A0A6A8M6D5</accession>
<dbReference type="PANTHER" id="PTHR33969">
    <property type="entry name" value="SEGREGATION AND CONDENSATION PROTEIN A"/>
    <property type="match status" value="1"/>
</dbReference>
<keyword evidence="3" id="KW-0132">Cell division</keyword>
<evidence type="ECO:0000256" key="4">
    <source>
        <dbReference type="SAM" id="MobiDB-lite"/>
    </source>
</evidence>
<protein>
    <recommendedName>
        <fullName evidence="2 3">Segregation and condensation protein A</fullName>
    </recommendedName>
</protein>
<reference evidence="5" key="1">
    <citation type="submission" date="2019-09" db="EMBL/GenBank/DDBJ databases">
        <title>In-depth cultivation of the pig gut microbiome towards novel bacterial diversity and tailored functional studies.</title>
        <authorList>
            <person name="Wylensek D."/>
            <person name="Hitch T.C.A."/>
            <person name="Clavel T."/>
        </authorList>
    </citation>
    <scope>NUCLEOTIDE SEQUENCE</scope>
    <source>
        <strain evidence="5">RF-744-FAT-WT-3</strain>
    </source>
</reference>
<feature type="region of interest" description="Disordered" evidence="4">
    <location>
        <begin position="246"/>
        <end position="277"/>
    </location>
</feature>
<dbReference type="AlphaFoldDB" id="A0A6A8M6D5"/>
<dbReference type="EMBL" id="VUNB01000001">
    <property type="protein sequence ID" value="MST68128.1"/>
    <property type="molecule type" value="Genomic_DNA"/>
</dbReference>
<evidence type="ECO:0000256" key="3">
    <source>
        <dbReference type="HAMAP-Rule" id="MF_01805"/>
    </source>
</evidence>
<dbReference type="Pfam" id="PF02616">
    <property type="entry name" value="SMC_ScpA"/>
    <property type="match status" value="1"/>
</dbReference>
<evidence type="ECO:0000313" key="5">
    <source>
        <dbReference type="EMBL" id="MST68128.1"/>
    </source>
</evidence>